<dbReference type="EMBL" id="LR899010">
    <property type="protein sequence ID" value="CAD7082194.1"/>
    <property type="molecule type" value="Genomic_DNA"/>
</dbReference>
<protein>
    <submittedName>
        <fullName evidence="2">Uncharacterized protein</fullName>
    </submittedName>
</protein>
<dbReference type="AlphaFoldDB" id="A0A7R8UKI7"/>
<reference evidence="2 3" key="1">
    <citation type="submission" date="2020-11" db="EMBL/GenBank/DDBJ databases">
        <authorList>
            <person name="Wallbank WR R."/>
            <person name="Pardo Diaz C."/>
            <person name="Kozak K."/>
            <person name="Martin S."/>
            <person name="Jiggins C."/>
            <person name="Moest M."/>
            <person name="Warren A I."/>
            <person name="Generalovic N T."/>
            <person name="Byers J.R.P. K."/>
            <person name="Montejo-Kovacevich G."/>
            <person name="Yen C E."/>
        </authorList>
    </citation>
    <scope>NUCLEOTIDE SEQUENCE [LARGE SCALE GENOMIC DNA]</scope>
</reference>
<name>A0A7R8UKI7_HERIL</name>
<keyword evidence="3" id="KW-1185">Reference proteome</keyword>
<dbReference type="InParanoid" id="A0A7R8UKI7"/>
<feature type="region of interest" description="Disordered" evidence="1">
    <location>
        <begin position="172"/>
        <end position="221"/>
    </location>
</feature>
<accession>A0A7R8UKI7</accession>
<dbReference type="OrthoDB" id="6624851at2759"/>
<feature type="compositionally biased region" description="Basic and acidic residues" evidence="1">
    <location>
        <begin position="211"/>
        <end position="221"/>
    </location>
</feature>
<sequence length="634" mass="70301">MEHYLYTIEFLVQNLTITKGNICAPQSYPVNAEFKFRRGLFRINSSNFFALNKGQFYNTLKQRHRDVAGSPATPYPPSGTPKHPEYGSTEAEVEERRTKKLPDENEATFKPEDGQDSFGIHTDPNPIQPDKQANVVFKASIQLRNNRGEGSAFMVVLIRLACMGRTVCTEIPFPKKDGGGAHHRQMSIESKESHKLDPFGESSMDDSGSLEDGRFYSDRPQRSVNVSSSYVSSAGESIPSQPVIKPNVDRAAYDEFEADLNGCGLVIRVLKNAHKVSAVGRPSHPAAGTFTKPENTSNQKSAIARLLSLVCNVLQSVTAEQQTCGADGNSPSLQCASNKPPSFQELCRCITQLIGGDGAQNPDVKPISVYRKNEDCGTRKSKCQPCPNKMSNPFAEAKSSRRRKDDPCKQRFRGGSEYDPQRNIMLFLESIRQVVSNKKGLSDLADLLIQCTCENGIDGGGDNKSGLTNIFKIILEKIKDFADDRPALEKQTDLCGLTKTLIALQNNDGSCCRNRQRGGQNSSCGSDTEQREKYTPTSDNISCLVKKILELGVKYCSNRNIDLRGALCRILSNEDNNQELTNICRTVAQYLETDRNVVCDHMRKETVGRVRNAPVLARSPRKYKISYCYGLQDC</sequence>
<feature type="compositionally biased region" description="Basic and acidic residues" evidence="1">
    <location>
        <begin position="403"/>
        <end position="416"/>
    </location>
</feature>
<feature type="region of interest" description="Disordered" evidence="1">
    <location>
        <begin position="65"/>
        <end position="98"/>
    </location>
</feature>
<dbReference type="Proteomes" id="UP000594454">
    <property type="component" value="Chromosome 2"/>
</dbReference>
<evidence type="ECO:0000313" key="3">
    <source>
        <dbReference type="Proteomes" id="UP000594454"/>
    </source>
</evidence>
<evidence type="ECO:0000313" key="2">
    <source>
        <dbReference type="EMBL" id="CAD7082194.1"/>
    </source>
</evidence>
<gene>
    <name evidence="2" type="ORF">HERILL_LOCUS5247</name>
</gene>
<feature type="compositionally biased region" description="Polar residues" evidence="1">
    <location>
        <begin position="517"/>
        <end position="527"/>
    </location>
</feature>
<organism evidence="2 3">
    <name type="scientific">Hermetia illucens</name>
    <name type="common">Black soldier fly</name>
    <dbReference type="NCBI Taxonomy" id="343691"/>
    <lineage>
        <taxon>Eukaryota</taxon>
        <taxon>Metazoa</taxon>
        <taxon>Ecdysozoa</taxon>
        <taxon>Arthropoda</taxon>
        <taxon>Hexapoda</taxon>
        <taxon>Insecta</taxon>
        <taxon>Pterygota</taxon>
        <taxon>Neoptera</taxon>
        <taxon>Endopterygota</taxon>
        <taxon>Diptera</taxon>
        <taxon>Brachycera</taxon>
        <taxon>Stratiomyomorpha</taxon>
        <taxon>Stratiomyidae</taxon>
        <taxon>Hermetiinae</taxon>
        <taxon>Hermetia</taxon>
    </lineage>
</organism>
<proteinExistence type="predicted"/>
<evidence type="ECO:0000256" key="1">
    <source>
        <dbReference type="SAM" id="MobiDB-lite"/>
    </source>
</evidence>
<feature type="region of interest" description="Disordered" evidence="1">
    <location>
        <begin position="513"/>
        <end position="534"/>
    </location>
</feature>
<feature type="compositionally biased region" description="Basic and acidic residues" evidence="1">
    <location>
        <begin position="189"/>
        <end position="198"/>
    </location>
</feature>
<feature type="region of interest" description="Disordered" evidence="1">
    <location>
        <begin position="389"/>
        <end position="416"/>
    </location>
</feature>